<name>A0A0D2KQE1_HYPSF</name>
<dbReference type="EMBL" id="KN817614">
    <property type="protein sequence ID" value="KJA16827.1"/>
    <property type="molecule type" value="Genomic_DNA"/>
</dbReference>
<gene>
    <name evidence="2" type="ORF">HYPSUDRAFT_1054830</name>
</gene>
<evidence type="ECO:0008006" key="4">
    <source>
        <dbReference type="Google" id="ProtNLM"/>
    </source>
</evidence>
<organism evidence="2 3">
    <name type="scientific">Hypholoma sublateritium (strain FD-334 SS-4)</name>
    <dbReference type="NCBI Taxonomy" id="945553"/>
    <lineage>
        <taxon>Eukaryota</taxon>
        <taxon>Fungi</taxon>
        <taxon>Dikarya</taxon>
        <taxon>Basidiomycota</taxon>
        <taxon>Agaricomycotina</taxon>
        <taxon>Agaricomycetes</taxon>
        <taxon>Agaricomycetidae</taxon>
        <taxon>Agaricales</taxon>
        <taxon>Agaricineae</taxon>
        <taxon>Strophariaceae</taxon>
        <taxon>Hypholoma</taxon>
    </lineage>
</organism>
<proteinExistence type="predicted"/>
<evidence type="ECO:0000313" key="2">
    <source>
        <dbReference type="EMBL" id="KJA16827.1"/>
    </source>
</evidence>
<dbReference type="Proteomes" id="UP000054270">
    <property type="component" value="Unassembled WGS sequence"/>
</dbReference>
<protein>
    <recommendedName>
        <fullName evidence="4">Secreted protein</fullName>
    </recommendedName>
</protein>
<evidence type="ECO:0000313" key="3">
    <source>
        <dbReference type="Proteomes" id="UP000054270"/>
    </source>
</evidence>
<dbReference type="AlphaFoldDB" id="A0A0D2KQE1"/>
<accession>A0A0D2KQE1</accession>
<feature type="chain" id="PRO_5002245915" description="Secreted protein" evidence="1">
    <location>
        <begin position="17"/>
        <end position="170"/>
    </location>
</feature>
<keyword evidence="3" id="KW-1185">Reference proteome</keyword>
<sequence>MKICLCVTIIATPVTCALMCAHWSTESRRRSMYSTHIIPRRVCCYSQRQSLSYLAPHWNPTPTYSSGEPLEYNACAWRPPQRRPSPPACVAGPATARQVAISSRPPRRALYSRPRERCIRRRAIYTHAWSLCASRPTKRVLRDAVDCLELCAICRTDWAAQRSPCALFTV</sequence>
<evidence type="ECO:0000256" key="1">
    <source>
        <dbReference type="SAM" id="SignalP"/>
    </source>
</evidence>
<feature type="signal peptide" evidence="1">
    <location>
        <begin position="1"/>
        <end position="16"/>
    </location>
</feature>
<reference evidence="3" key="1">
    <citation type="submission" date="2014-04" db="EMBL/GenBank/DDBJ databases">
        <title>Evolutionary Origins and Diversification of the Mycorrhizal Mutualists.</title>
        <authorList>
            <consortium name="DOE Joint Genome Institute"/>
            <consortium name="Mycorrhizal Genomics Consortium"/>
            <person name="Kohler A."/>
            <person name="Kuo A."/>
            <person name="Nagy L.G."/>
            <person name="Floudas D."/>
            <person name="Copeland A."/>
            <person name="Barry K.W."/>
            <person name="Cichocki N."/>
            <person name="Veneault-Fourrey C."/>
            <person name="LaButti K."/>
            <person name="Lindquist E.A."/>
            <person name="Lipzen A."/>
            <person name="Lundell T."/>
            <person name="Morin E."/>
            <person name="Murat C."/>
            <person name="Riley R."/>
            <person name="Ohm R."/>
            <person name="Sun H."/>
            <person name="Tunlid A."/>
            <person name="Henrissat B."/>
            <person name="Grigoriev I.V."/>
            <person name="Hibbett D.S."/>
            <person name="Martin F."/>
        </authorList>
    </citation>
    <scope>NUCLEOTIDE SEQUENCE [LARGE SCALE GENOMIC DNA]</scope>
    <source>
        <strain evidence="3">FD-334 SS-4</strain>
    </source>
</reference>
<keyword evidence="1" id="KW-0732">Signal</keyword>